<evidence type="ECO:0000313" key="2">
    <source>
        <dbReference type="Proteomes" id="UP000246303"/>
    </source>
</evidence>
<name>A0A2V3DRD3_9MICC</name>
<gene>
    <name evidence="1" type="ORF">CVS29_13535</name>
</gene>
<dbReference type="AlphaFoldDB" id="A0A2V3DRD3"/>
<dbReference type="Proteomes" id="UP000246303">
    <property type="component" value="Unassembled WGS sequence"/>
</dbReference>
<organism evidence="1 2">
    <name type="scientific">Arthrobacter psychrochitiniphilus</name>
    <dbReference type="NCBI Taxonomy" id="291045"/>
    <lineage>
        <taxon>Bacteria</taxon>
        <taxon>Bacillati</taxon>
        <taxon>Actinomycetota</taxon>
        <taxon>Actinomycetes</taxon>
        <taxon>Micrococcales</taxon>
        <taxon>Micrococcaceae</taxon>
        <taxon>Arthrobacter</taxon>
    </lineage>
</organism>
<keyword evidence="2" id="KW-1185">Reference proteome</keyword>
<evidence type="ECO:0000313" key="1">
    <source>
        <dbReference type="EMBL" id="PXA64826.1"/>
    </source>
</evidence>
<sequence>MMGSDETFREYLLQNPPGMLMIDADTLWVGVGCLAEAFDIAKKLSLCVTALEGFWCEKGYIVPDMEAIVCGFQFSGSWGDIVEENARQIRPFAEILKENKASFFELFLMDEHEYKSSEE</sequence>
<accession>A0A2V3DRD3</accession>
<comment type="caution">
    <text evidence="1">The sequence shown here is derived from an EMBL/GenBank/DDBJ whole genome shotgun (WGS) entry which is preliminary data.</text>
</comment>
<proteinExistence type="predicted"/>
<reference evidence="1 2" key="1">
    <citation type="submission" date="2018-05" db="EMBL/GenBank/DDBJ databases">
        <title>Genetic diversity of glacier-inhabiting Cryobacterium bacteria in China and description of Cryobacterium mengkeensis sp. nov. and Arthrobacter glacialis sp. nov.</title>
        <authorList>
            <person name="Liu Q."/>
            <person name="Xin Y.-H."/>
        </authorList>
    </citation>
    <scope>NUCLEOTIDE SEQUENCE [LARGE SCALE GENOMIC DNA]</scope>
    <source>
        <strain evidence="1 2">GP3</strain>
    </source>
</reference>
<protein>
    <submittedName>
        <fullName evidence="1">Uncharacterized protein</fullName>
    </submittedName>
</protein>
<dbReference type="RefSeq" id="WP_110106854.1">
    <property type="nucleotide sequence ID" value="NZ_JACBZZ010000001.1"/>
</dbReference>
<dbReference type="OrthoDB" id="4956805at2"/>
<dbReference type="EMBL" id="QHLZ01000008">
    <property type="protein sequence ID" value="PXA64826.1"/>
    <property type="molecule type" value="Genomic_DNA"/>
</dbReference>